<dbReference type="EMBL" id="QKYT01000353">
    <property type="protein sequence ID" value="RIA86631.1"/>
    <property type="molecule type" value="Genomic_DNA"/>
</dbReference>
<dbReference type="Proteomes" id="UP000265703">
    <property type="component" value="Unassembled WGS sequence"/>
</dbReference>
<reference evidence="1 2" key="1">
    <citation type="submission" date="2018-06" db="EMBL/GenBank/DDBJ databases">
        <title>Comparative genomics reveals the genomic features of Rhizophagus irregularis, R. cerebriforme, R. diaphanum and Gigaspora rosea, and their symbiotic lifestyle signature.</title>
        <authorList>
            <person name="Morin E."/>
            <person name="San Clemente H."/>
            <person name="Chen E.C.H."/>
            <person name="De La Providencia I."/>
            <person name="Hainaut M."/>
            <person name="Kuo A."/>
            <person name="Kohler A."/>
            <person name="Murat C."/>
            <person name="Tang N."/>
            <person name="Roy S."/>
            <person name="Loubradou J."/>
            <person name="Henrissat B."/>
            <person name="Grigoriev I.V."/>
            <person name="Corradi N."/>
            <person name="Roux C."/>
            <person name="Martin F.M."/>
        </authorList>
    </citation>
    <scope>NUCLEOTIDE SEQUENCE [LARGE SCALE GENOMIC DNA]</scope>
    <source>
        <strain evidence="1 2">DAOM 227022</strain>
    </source>
</reference>
<evidence type="ECO:0000313" key="2">
    <source>
        <dbReference type="Proteomes" id="UP000265703"/>
    </source>
</evidence>
<comment type="caution">
    <text evidence="1">The sequence shown here is derived from an EMBL/GenBank/DDBJ whole genome shotgun (WGS) entry which is preliminary data.</text>
</comment>
<protein>
    <recommendedName>
        <fullName evidence="3">MIR domain-containing protein</fullName>
    </recommendedName>
</protein>
<dbReference type="AlphaFoldDB" id="A0A397SUQ3"/>
<proteinExistence type="predicted"/>
<sequence>MTIDSTIINLPIGIDSYEKLRNALKEDISFTVFKNTNKRKLQSLKYIPERKDGDTSKFISTFVFVGIPKPDPNSLWKIRFKKELATYADTTTITLQHIKSNNFLGTYYYNYSYCHYYKFLLTEHTEGHLKSNDIINLSVKKTYENGANVFLRSHDVQFTIEDDTF</sequence>
<evidence type="ECO:0008006" key="3">
    <source>
        <dbReference type="Google" id="ProtNLM"/>
    </source>
</evidence>
<accession>A0A397SUQ3</accession>
<name>A0A397SUQ3_9GLOM</name>
<organism evidence="1 2">
    <name type="scientific">Glomus cerebriforme</name>
    <dbReference type="NCBI Taxonomy" id="658196"/>
    <lineage>
        <taxon>Eukaryota</taxon>
        <taxon>Fungi</taxon>
        <taxon>Fungi incertae sedis</taxon>
        <taxon>Mucoromycota</taxon>
        <taxon>Glomeromycotina</taxon>
        <taxon>Glomeromycetes</taxon>
        <taxon>Glomerales</taxon>
        <taxon>Glomeraceae</taxon>
        <taxon>Glomus</taxon>
    </lineage>
</organism>
<evidence type="ECO:0000313" key="1">
    <source>
        <dbReference type="EMBL" id="RIA86631.1"/>
    </source>
</evidence>
<gene>
    <name evidence="1" type="ORF">C1645_828991</name>
</gene>
<dbReference type="OrthoDB" id="5588846at2759"/>
<keyword evidence="2" id="KW-1185">Reference proteome</keyword>